<keyword evidence="1" id="KW-1185">Reference proteome</keyword>
<dbReference type="KEGG" id="tsr:106539550"/>
<gene>
    <name evidence="2" type="primary">LOC106539550</name>
</gene>
<dbReference type="RefSeq" id="XP_013909830.1">
    <property type="nucleotide sequence ID" value="XM_014054355.1"/>
</dbReference>
<dbReference type="GeneID" id="106539550"/>
<proteinExistence type="predicted"/>
<organism evidence="1 2">
    <name type="scientific">Thamnophis sirtalis</name>
    <dbReference type="NCBI Taxonomy" id="35019"/>
    <lineage>
        <taxon>Eukaryota</taxon>
        <taxon>Metazoa</taxon>
        <taxon>Chordata</taxon>
        <taxon>Craniata</taxon>
        <taxon>Vertebrata</taxon>
        <taxon>Euteleostomi</taxon>
        <taxon>Lepidosauria</taxon>
        <taxon>Squamata</taxon>
        <taxon>Bifurcata</taxon>
        <taxon>Unidentata</taxon>
        <taxon>Episquamata</taxon>
        <taxon>Toxicofera</taxon>
        <taxon>Serpentes</taxon>
        <taxon>Colubroidea</taxon>
        <taxon>Colubridae</taxon>
        <taxon>Natricinae</taxon>
        <taxon>Thamnophis</taxon>
    </lineage>
</organism>
<protein>
    <submittedName>
        <fullName evidence="2">Uncharacterized protein LOC106539550</fullName>
    </submittedName>
</protein>
<name>A0A6I9XZA4_9SAUR</name>
<sequence length="222" mass="24954">MVKVMLVGASAKVFNAKGSPLKELTLSTRNWSSSRIFPSISEVPIPRSRKVVKVNRRVFFQSSPMEKNKPYSRWMSKKMGIGGLSTNPVKNCQVGFLPNNNAFSKLAPLAPLPILHLQSYGQHGSLDILPPQPNHHHLLDFTTAISKSVSEQARLVISAYAPGTYPTPFHWQSALAQYYKTRCLFYGGKEQRGRLVRPSVISRNDLDGYLRLCRLRSKVMEV</sequence>
<dbReference type="Proteomes" id="UP000504617">
    <property type="component" value="Unplaced"/>
</dbReference>
<evidence type="ECO:0000313" key="1">
    <source>
        <dbReference type="Proteomes" id="UP000504617"/>
    </source>
</evidence>
<evidence type="ECO:0000313" key="2">
    <source>
        <dbReference type="RefSeq" id="XP_013909830.1"/>
    </source>
</evidence>
<dbReference type="AlphaFoldDB" id="A0A6I9XZA4"/>
<accession>A0A6I9XZA4</accession>
<reference evidence="2" key="1">
    <citation type="submission" date="2025-08" db="UniProtKB">
        <authorList>
            <consortium name="RefSeq"/>
        </authorList>
    </citation>
    <scope>IDENTIFICATION</scope>
</reference>